<keyword evidence="15 17" id="KW-0460">Magnesium</keyword>
<proteinExistence type="inferred from homology"/>
<dbReference type="InterPro" id="IPR036618">
    <property type="entry name" value="PtsI_HPr-bd_sf"/>
</dbReference>
<feature type="active site" description="Proton donor" evidence="18">
    <location>
        <position position="519"/>
    </location>
</feature>
<dbReference type="Gene3D" id="3.50.30.10">
    <property type="entry name" value="Phosphohistidine domain"/>
    <property type="match status" value="1"/>
</dbReference>
<keyword evidence="24" id="KW-0670">Pyruvate</keyword>
<evidence type="ECO:0000256" key="15">
    <source>
        <dbReference type="ARBA" id="ARBA00022842"/>
    </source>
</evidence>
<dbReference type="InterPro" id="IPR015813">
    <property type="entry name" value="Pyrv/PenolPyrv_kinase-like_dom"/>
</dbReference>
<dbReference type="PIRSF" id="PIRSF000732">
    <property type="entry name" value="PTS_enzyme_I"/>
    <property type="match status" value="1"/>
</dbReference>
<protein>
    <recommendedName>
        <fullName evidence="7 17">Phosphoenolpyruvate-protein phosphotransferase</fullName>
        <ecNumber evidence="6 17">2.7.3.9</ecNumber>
    </recommendedName>
    <alternativeName>
        <fullName evidence="16 17">Phosphotransferase system, enzyme I</fullName>
    </alternativeName>
</protein>
<dbReference type="InterPro" id="IPR036637">
    <property type="entry name" value="Phosphohistidine_dom_sf"/>
</dbReference>
<feature type="binding site" evidence="20">
    <location>
        <position position="472"/>
    </location>
    <ligand>
        <name>Mg(2+)</name>
        <dbReference type="ChEBI" id="CHEBI:18420"/>
    </ligand>
</feature>
<feature type="binding site" evidence="19">
    <location>
        <begin position="471"/>
        <end position="472"/>
    </location>
    <ligand>
        <name>phosphoenolpyruvate</name>
        <dbReference type="ChEBI" id="CHEBI:58702"/>
    </ligand>
</feature>
<feature type="active site" description="Tele-phosphohistidine intermediate" evidence="18">
    <location>
        <position position="200"/>
    </location>
</feature>
<dbReference type="OrthoDB" id="9765468at2"/>
<evidence type="ECO:0000259" key="22">
    <source>
        <dbReference type="Pfam" id="PF02896"/>
    </source>
</evidence>
<evidence type="ECO:0000256" key="6">
    <source>
        <dbReference type="ARBA" id="ARBA00012232"/>
    </source>
</evidence>
<dbReference type="Pfam" id="PF00391">
    <property type="entry name" value="PEP-utilizers"/>
    <property type="match status" value="1"/>
</dbReference>
<dbReference type="InterPro" id="IPR050499">
    <property type="entry name" value="PEP-utilizing_PTS_enzyme"/>
</dbReference>
<dbReference type="InterPro" id="IPR006318">
    <property type="entry name" value="PTS_EI-like"/>
</dbReference>
<dbReference type="GO" id="GO:0016301">
    <property type="term" value="F:kinase activity"/>
    <property type="evidence" value="ECO:0007669"/>
    <property type="project" value="UniProtKB-KW"/>
</dbReference>
<keyword evidence="12 17" id="KW-0598">Phosphotransferase system</keyword>
<keyword evidence="13 17" id="KW-0479">Metal-binding</keyword>
<keyword evidence="25" id="KW-1185">Reference proteome</keyword>
<feature type="binding site" evidence="20">
    <location>
        <position position="448"/>
    </location>
    <ligand>
        <name>Mg(2+)</name>
        <dbReference type="ChEBI" id="CHEBI:18420"/>
    </ligand>
</feature>
<evidence type="ECO:0000256" key="17">
    <source>
        <dbReference type="PIRNR" id="PIRNR000732"/>
    </source>
</evidence>
<feature type="domain" description="PEP-utilising enzyme C-terminal" evidence="22">
    <location>
        <begin position="264"/>
        <end position="557"/>
    </location>
</feature>
<evidence type="ECO:0000259" key="21">
    <source>
        <dbReference type="Pfam" id="PF00391"/>
    </source>
</evidence>
<dbReference type="InterPro" id="IPR000121">
    <property type="entry name" value="PEP_util_C"/>
</dbReference>
<evidence type="ECO:0000259" key="23">
    <source>
        <dbReference type="Pfam" id="PF05524"/>
    </source>
</evidence>
<accession>A0A023D3I6</accession>
<dbReference type="Pfam" id="PF05524">
    <property type="entry name" value="PEP-utilisers_N"/>
    <property type="match status" value="1"/>
</dbReference>
<comment type="similarity">
    <text evidence="5 17">Belongs to the PEP-utilizing enzyme family.</text>
</comment>
<evidence type="ECO:0000256" key="5">
    <source>
        <dbReference type="ARBA" id="ARBA00007837"/>
    </source>
</evidence>
<dbReference type="Gene3D" id="3.20.20.60">
    <property type="entry name" value="Phosphoenolpyruvate-binding domains"/>
    <property type="match status" value="1"/>
</dbReference>
<dbReference type="GO" id="GO:0008965">
    <property type="term" value="F:phosphoenolpyruvate-protein phosphotransferase activity"/>
    <property type="evidence" value="ECO:0007669"/>
    <property type="project" value="UniProtKB-EC"/>
</dbReference>
<keyword evidence="11 17" id="KW-0808">Transferase</keyword>
<feature type="domain" description="Phosphotransferase system enzyme I N-terminal" evidence="23">
    <location>
        <begin position="5"/>
        <end position="118"/>
    </location>
</feature>
<reference evidence="25" key="1">
    <citation type="journal article" date="2014" name="FEMS Microbiol. Lett.">
        <title>Draft Genomic DNA Sequence of the Facultatively Methylotrophic Bacterium Acidomonas methanolica type strain MB58.</title>
        <authorList>
            <person name="Higashiura N."/>
            <person name="Hadano H."/>
            <person name="Hirakawa H."/>
            <person name="Matsutani M."/>
            <person name="Takabe S."/>
            <person name="Matsushita K."/>
            <person name="Azuma Y."/>
        </authorList>
    </citation>
    <scope>NUCLEOTIDE SEQUENCE [LARGE SCALE GENOMIC DNA]</scope>
    <source>
        <strain evidence="25">MB58</strain>
    </source>
</reference>
<evidence type="ECO:0000313" key="25">
    <source>
        <dbReference type="Proteomes" id="UP000019760"/>
    </source>
</evidence>
<evidence type="ECO:0000256" key="3">
    <source>
        <dbReference type="ARBA" id="ARBA00002728"/>
    </source>
</evidence>
<dbReference type="Pfam" id="PF02896">
    <property type="entry name" value="PEP-utilizers_C"/>
    <property type="match status" value="1"/>
</dbReference>
<dbReference type="EC" id="2.7.3.9" evidence="6 17"/>
<dbReference type="InterPro" id="IPR008279">
    <property type="entry name" value="PEP-util_enz_mobile_dom"/>
</dbReference>
<comment type="caution">
    <text evidence="24">The sequence shown here is derived from an EMBL/GenBank/DDBJ whole genome shotgun (WGS) entry which is preliminary data.</text>
</comment>
<evidence type="ECO:0000256" key="19">
    <source>
        <dbReference type="PIRSR" id="PIRSR000732-2"/>
    </source>
</evidence>
<evidence type="ECO:0000256" key="14">
    <source>
        <dbReference type="ARBA" id="ARBA00022777"/>
    </source>
</evidence>
<dbReference type="Gene3D" id="1.10.274.10">
    <property type="entry name" value="PtsI, HPr-binding domain"/>
    <property type="match status" value="1"/>
</dbReference>
<keyword evidence="14 17" id="KW-0418">Kinase</keyword>
<comment type="cofactor">
    <cofactor evidence="2 17 20">
        <name>Mg(2+)</name>
        <dbReference type="ChEBI" id="CHEBI:18420"/>
    </cofactor>
</comment>
<keyword evidence="8 17" id="KW-0813">Transport</keyword>
<sequence length="596" mass="63909">MKRLHGRGIVPGIVIAPVVLADEKPLPEIDRTATPGDIAEEYRRLDEAAEQSRRQIAKLRHKLESLPETGREEIDALLQVYERMLGRSRLLRGARTRIATGAMTAETAVLTESEALAALAGPHPAMTEEEQETAARRVGEFHEIARRLLRNLTGLSFRAFGNLPEGGILAVEQLRPADVALIAPTRFAAVLSESGGATDHAAIMLRALNIPAVTAVTGLTNGVQDGDLLIVDGTTGIVTVHPDETALAEAQEAMAAEARARRDIGRLRRLPAKLVDGETVTLLANMELPAELPQIRQNGAQGIGLLRSEFLFEEAGALPDEEAQYTVYASIVAGMDDQPVTIRVLDWGSDKGVERLRDLGYDLPEGGGGALGLRGLRLLLAHPQILETQFAAILRASLEGNVSVMLPMVTSVTEIQNCRDIYERVARRLRRRGIKLPAALPPLGIMVETPAAAATADMLVRHADFLSIGTNDLTMYTLAVDRGTSFQSELYSALHPGVLRLIATTVTAALRARRPISICGEFAADPRAAALLIGLGVRTLSMTPSAIPVVKRAIRGLSFEDCDALQHQALLMSDPLALRALLETAAPSGGTATRSG</sequence>
<evidence type="ECO:0000256" key="13">
    <source>
        <dbReference type="ARBA" id="ARBA00022723"/>
    </source>
</evidence>
<evidence type="ECO:0000256" key="1">
    <source>
        <dbReference type="ARBA" id="ARBA00000683"/>
    </source>
</evidence>
<dbReference type="AlphaFoldDB" id="A0A023D3I6"/>
<gene>
    <name evidence="24" type="ORF">Amme_020_004</name>
</gene>
<dbReference type="Proteomes" id="UP000019760">
    <property type="component" value="Unassembled WGS sequence"/>
</dbReference>
<dbReference type="GO" id="GO:0005737">
    <property type="term" value="C:cytoplasm"/>
    <property type="evidence" value="ECO:0007669"/>
    <property type="project" value="UniProtKB-SubCell"/>
</dbReference>
<dbReference type="InterPro" id="IPR040442">
    <property type="entry name" value="Pyrv_kinase-like_dom_sf"/>
</dbReference>
<evidence type="ECO:0000256" key="12">
    <source>
        <dbReference type="ARBA" id="ARBA00022683"/>
    </source>
</evidence>
<evidence type="ECO:0000256" key="16">
    <source>
        <dbReference type="ARBA" id="ARBA00033235"/>
    </source>
</evidence>
<dbReference type="GO" id="GO:0009401">
    <property type="term" value="P:phosphoenolpyruvate-dependent sugar phosphotransferase system"/>
    <property type="evidence" value="ECO:0007669"/>
    <property type="project" value="UniProtKB-KW"/>
</dbReference>
<evidence type="ECO:0000256" key="8">
    <source>
        <dbReference type="ARBA" id="ARBA00022448"/>
    </source>
</evidence>
<evidence type="ECO:0000256" key="2">
    <source>
        <dbReference type="ARBA" id="ARBA00001946"/>
    </source>
</evidence>
<evidence type="ECO:0000256" key="9">
    <source>
        <dbReference type="ARBA" id="ARBA00022490"/>
    </source>
</evidence>
<dbReference type="SUPFAM" id="SSF52009">
    <property type="entry name" value="Phosphohistidine domain"/>
    <property type="match status" value="1"/>
</dbReference>
<dbReference type="NCBIfam" id="TIGR01417">
    <property type="entry name" value="PTS_I_fam"/>
    <property type="match status" value="1"/>
</dbReference>
<comment type="subcellular location">
    <subcellularLocation>
        <location evidence="4 17">Cytoplasm</location>
    </subcellularLocation>
</comment>
<name>A0A023D3I6_ACIMT</name>
<dbReference type="InterPro" id="IPR024692">
    <property type="entry name" value="PTS_EI"/>
</dbReference>
<evidence type="ECO:0000256" key="10">
    <source>
        <dbReference type="ARBA" id="ARBA00022597"/>
    </source>
</evidence>
<keyword evidence="9 17" id="KW-0963">Cytoplasm</keyword>
<dbReference type="PANTHER" id="PTHR46244:SF3">
    <property type="entry name" value="PHOSPHOENOLPYRUVATE-PROTEIN PHOSPHOTRANSFERASE"/>
    <property type="match status" value="1"/>
</dbReference>
<evidence type="ECO:0000256" key="7">
    <source>
        <dbReference type="ARBA" id="ARBA00016544"/>
    </source>
</evidence>
<dbReference type="PANTHER" id="PTHR46244">
    <property type="entry name" value="PHOSPHOENOLPYRUVATE-PROTEIN PHOSPHOTRANSFERASE"/>
    <property type="match status" value="1"/>
</dbReference>
<dbReference type="SUPFAM" id="SSF47831">
    <property type="entry name" value="Enzyme I of the PEP:sugar phosphotransferase system HPr-binding (sub)domain"/>
    <property type="match status" value="1"/>
</dbReference>
<comment type="function">
    <text evidence="3 17">General (non sugar-specific) component of the phosphoenolpyruvate-dependent sugar phosphotransferase system (sugar PTS). This major carbohydrate active-transport system catalyzes the phosphorylation of incoming sugar substrates concomitantly with their translocation across the cell membrane. Enzyme I transfers the phosphoryl group from phosphoenolpyruvate (PEP) to the phosphoryl carrier protein (HPr).</text>
</comment>
<evidence type="ECO:0000256" key="11">
    <source>
        <dbReference type="ARBA" id="ARBA00022679"/>
    </source>
</evidence>
<keyword evidence="10 17" id="KW-0762">Sugar transport</keyword>
<dbReference type="GO" id="GO:0046872">
    <property type="term" value="F:metal ion binding"/>
    <property type="evidence" value="ECO:0007669"/>
    <property type="project" value="UniProtKB-KW"/>
</dbReference>
<feature type="binding site" evidence="19">
    <location>
        <position position="343"/>
    </location>
    <ligand>
        <name>phosphoenolpyruvate</name>
        <dbReference type="ChEBI" id="CHEBI:58702"/>
    </ligand>
</feature>
<evidence type="ECO:0000313" key="24">
    <source>
        <dbReference type="EMBL" id="GAJ28335.1"/>
    </source>
</evidence>
<reference evidence="24 25" key="2">
    <citation type="journal article" date="2014" name="FEMS Microbiol. Lett.">
        <title>Draft genomic DNA sequence of the facultatively methylotrophic bacterium Acidomonas methanolica type strain MB58.</title>
        <authorList>
            <person name="Higashiura N."/>
            <person name="Hadano H."/>
            <person name="Hirakawa H."/>
            <person name="Matsutani M."/>
            <person name="Takabe S."/>
            <person name="Matsushita K."/>
            <person name="Azuma Y."/>
        </authorList>
    </citation>
    <scope>NUCLEOTIDE SEQUENCE [LARGE SCALE GENOMIC DNA]</scope>
    <source>
        <strain evidence="24 25">MB58</strain>
    </source>
</reference>
<feature type="binding site" evidence="19">
    <location>
        <position position="482"/>
    </location>
    <ligand>
        <name>phosphoenolpyruvate</name>
        <dbReference type="ChEBI" id="CHEBI:58702"/>
    </ligand>
</feature>
<dbReference type="EMBL" id="BAND01000020">
    <property type="protein sequence ID" value="GAJ28335.1"/>
    <property type="molecule type" value="Genomic_DNA"/>
</dbReference>
<evidence type="ECO:0000256" key="20">
    <source>
        <dbReference type="PIRSR" id="PIRSR000732-3"/>
    </source>
</evidence>
<feature type="binding site" evidence="19">
    <location>
        <position position="307"/>
    </location>
    <ligand>
        <name>phosphoenolpyruvate</name>
        <dbReference type="ChEBI" id="CHEBI:58702"/>
    </ligand>
</feature>
<evidence type="ECO:0000256" key="18">
    <source>
        <dbReference type="PIRSR" id="PIRSR000732-1"/>
    </source>
</evidence>
<dbReference type="PRINTS" id="PR01736">
    <property type="entry name" value="PHPHTRNFRASE"/>
</dbReference>
<comment type="catalytic activity">
    <reaction evidence="1 17">
        <text>L-histidyl-[protein] + phosphoenolpyruvate = N(pros)-phospho-L-histidyl-[protein] + pyruvate</text>
        <dbReference type="Rhea" id="RHEA:23880"/>
        <dbReference type="Rhea" id="RHEA-COMP:9745"/>
        <dbReference type="Rhea" id="RHEA-COMP:9746"/>
        <dbReference type="ChEBI" id="CHEBI:15361"/>
        <dbReference type="ChEBI" id="CHEBI:29979"/>
        <dbReference type="ChEBI" id="CHEBI:58702"/>
        <dbReference type="ChEBI" id="CHEBI:64837"/>
        <dbReference type="EC" id="2.7.3.9"/>
    </reaction>
</comment>
<dbReference type="SUPFAM" id="SSF51621">
    <property type="entry name" value="Phosphoenolpyruvate/pyruvate domain"/>
    <property type="match status" value="1"/>
</dbReference>
<dbReference type="InterPro" id="IPR008731">
    <property type="entry name" value="PTS_EIN"/>
</dbReference>
<evidence type="ECO:0000256" key="4">
    <source>
        <dbReference type="ARBA" id="ARBA00004496"/>
    </source>
</evidence>
<feature type="domain" description="PEP-utilising enzyme mobile" evidence="21">
    <location>
        <begin position="163"/>
        <end position="236"/>
    </location>
</feature>
<organism evidence="24 25">
    <name type="scientific">Acidomonas methanolica NBRC 104435</name>
    <dbReference type="NCBI Taxonomy" id="1231351"/>
    <lineage>
        <taxon>Bacteria</taxon>
        <taxon>Pseudomonadati</taxon>
        <taxon>Pseudomonadota</taxon>
        <taxon>Alphaproteobacteria</taxon>
        <taxon>Acetobacterales</taxon>
        <taxon>Acetobacteraceae</taxon>
        <taxon>Acidomonas</taxon>
    </lineage>
</organism>